<dbReference type="EMBL" id="CAXAMN010007236">
    <property type="protein sequence ID" value="CAK9020922.1"/>
    <property type="molecule type" value="Genomic_DNA"/>
</dbReference>
<gene>
    <name evidence="1" type="ORF">CCMP2556_LOCUS14249</name>
</gene>
<keyword evidence="2" id="KW-1185">Reference proteome</keyword>
<reference evidence="1 2" key="1">
    <citation type="submission" date="2024-02" db="EMBL/GenBank/DDBJ databases">
        <authorList>
            <person name="Chen Y."/>
            <person name="Shah S."/>
            <person name="Dougan E. K."/>
            <person name="Thang M."/>
            <person name="Chan C."/>
        </authorList>
    </citation>
    <scope>NUCLEOTIDE SEQUENCE [LARGE SCALE GENOMIC DNA]</scope>
</reference>
<dbReference type="Proteomes" id="UP001642484">
    <property type="component" value="Unassembled WGS sequence"/>
</dbReference>
<proteinExistence type="predicted"/>
<accession>A0ABP0K2C5</accession>
<protein>
    <submittedName>
        <fullName evidence="1">Uncharacterized protein</fullName>
    </submittedName>
</protein>
<comment type="caution">
    <text evidence="1">The sequence shown here is derived from an EMBL/GenBank/DDBJ whole genome shotgun (WGS) entry which is preliminary data.</text>
</comment>
<name>A0ABP0K2C5_9DINO</name>
<evidence type="ECO:0000313" key="2">
    <source>
        <dbReference type="Proteomes" id="UP001642484"/>
    </source>
</evidence>
<organism evidence="1 2">
    <name type="scientific">Durusdinium trenchii</name>
    <dbReference type="NCBI Taxonomy" id="1381693"/>
    <lineage>
        <taxon>Eukaryota</taxon>
        <taxon>Sar</taxon>
        <taxon>Alveolata</taxon>
        <taxon>Dinophyceae</taxon>
        <taxon>Suessiales</taxon>
        <taxon>Symbiodiniaceae</taxon>
        <taxon>Durusdinium</taxon>
    </lineage>
</organism>
<sequence length="150" mass="17108">MPASSMSKVVWCLHHASYFPRTSLSHSARTEELRAAKQNVPSTTRTLRVALFALAWSYRSSRHMGVRQLKQSISDVEELIRFRFWERAIEYRHAACGHCFFGESDNATSQRLPTAQTLFLGDDVSSCRPLRHVGQRIRVGRGPEAKDFSL</sequence>
<evidence type="ECO:0000313" key="1">
    <source>
        <dbReference type="EMBL" id="CAK9020922.1"/>
    </source>
</evidence>